<keyword evidence="2" id="KW-1185">Reference proteome</keyword>
<dbReference type="EMBL" id="CP049109">
    <property type="protein sequence ID" value="QIG81417.1"/>
    <property type="molecule type" value="Genomic_DNA"/>
</dbReference>
<dbReference type="RefSeq" id="WP_165328343.1">
    <property type="nucleotide sequence ID" value="NZ_CP049109.1"/>
</dbReference>
<sequence>MIFPTLMALLIAQEAPIPVTLEIGFDGGQCTVVSDEERFPLDELSLRTAAWARDGRPVEIHGLDSVPEQCGTGIVFELQRAGITRIEEVREAEPLALTMAAGAPCHVLVGGQSLAIEELPVLLTAAREAGLHLVLESETGVAYECADRVMRTVVEIWQDAPLRIVANEE</sequence>
<proteinExistence type="predicted"/>
<protein>
    <submittedName>
        <fullName evidence="1">Uncharacterized protein</fullName>
    </submittedName>
</protein>
<reference evidence="1 2" key="1">
    <citation type="submission" date="2020-02" db="EMBL/GenBank/DDBJ databases">
        <authorList>
            <person name="Zheng R.K."/>
            <person name="Sun C.M."/>
        </authorList>
    </citation>
    <scope>NUCLEOTIDE SEQUENCE [LARGE SCALE GENOMIC DNA]</scope>
    <source>
        <strain evidence="2">zrk23</strain>
    </source>
</reference>
<gene>
    <name evidence="1" type="ORF">G5C33_17560</name>
</gene>
<dbReference type="KEGG" id="spzr:G5C33_17560"/>
<evidence type="ECO:0000313" key="2">
    <source>
        <dbReference type="Proteomes" id="UP000501568"/>
    </source>
</evidence>
<accession>A0A6G6Y9D5</accession>
<organism evidence="1 2">
    <name type="scientific">Stakelama tenebrarum</name>
    <dbReference type="NCBI Taxonomy" id="2711215"/>
    <lineage>
        <taxon>Bacteria</taxon>
        <taxon>Pseudomonadati</taxon>
        <taxon>Pseudomonadota</taxon>
        <taxon>Alphaproteobacteria</taxon>
        <taxon>Sphingomonadales</taxon>
        <taxon>Sphingomonadaceae</taxon>
        <taxon>Stakelama</taxon>
    </lineage>
</organism>
<dbReference type="AlphaFoldDB" id="A0A6G6Y9D5"/>
<evidence type="ECO:0000313" key="1">
    <source>
        <dbReference type="EMBL" id="QIG81417.1"/>
    </source>
</evidence>
<name>A0A6G6Y9D5_9SPHN</name>
<dbReference type="Proteomes" id="UP000501568">
    <property type="component" value="Chromosome"/>
</dbReference>